<comment type="caution">
    <text evidence="8">The sequence shown here is derived from an EMBL/GenBank/DDBJ whole genome shotgun (WGS) entry which is preliminary data.</text>
</comment>
<feature type="transmembrane region" description="Helical" evidence="7">
    <location>
        <begin position="58"/>
        <end position="80"/>
    </location>
</feature>
<gene>
    <name evidence="8" type="ORF">ACFO6W_08995</name>
</gene>
<evidence type="ECO:0000256" key="2">
    <source>
        <dbReference type="ARBA" id="ARBA00011006"/>
    </source>
</evidence>
<evidence type="ECO:0000256" key="4">
    <source>
        <dbReference type="ARBA" id="ARBA00022692"/>
    </source>
</evidence>
<accession>A0ABV9KV31</accession>
<evidence type="ECO:0000256" key="7">
    <source>
        <dbReference type="SAM" id="Phobius"/>
    </source>
</evidence>
<dbReference type="Proteomes" id="UP001596023">
    <property type="component" value="Unassembled WGS sequence"/>
</dbReference>
<keyword evidence="5 7" id="KW-1133">Transmembrane helix</keyword>
<dbReference type="Pfam" id="PF04226">
    <property type="entry name" value="Transgly_assoc"/>
    <property type="match status" value="1"/>
</dbReference>
<evidence type="ECO:0000313" key="9">
    <source>
        <dbReference type="Proteomes" id="UP001596023"/>
    </source>
</evidence>
<name>A0ABV9KV31_9BACT</name>
<feature type="transmembrane region" description="Helical" evidence="7">
    <location>
        <begin position="31"/>
        <end position="52"/>
    </location>
</feature>
<dbReference type="EMBL" id="JBHSGN010000063">
    <property type="protein sequence ID" value="MFC4673826.1"/>
    <property type="molecule type" value="Genomic_DNA"/>
</dbReference>
<keyword evidence="6 7" id="KW-0472">Membrane</keyword>
<evidence type="ECO:0000256" key="6">
    <source>
        <dbReference type="ARBA" id="ARBA00023136"/>
    </source>
</evidence>
<evidence type="ECO:0000313" key="8">
    <source>
        <dbReference type="EMBL" id="MFC4673826.1"/>
    </source>
</evidence>
<evidence type="ECO:0000256" key="1">
    <source>
        <dbReference type="ARBA" id="ARBA00004651"/>
    </source>
</evidence>
<comment type="similarity">
    <text evidence="2">Belongs to the UPF0410 family.</text>
</comment>
<evidence type="ECO:0000256" key="5">
    <source>
        <dbReference type="ARBA" id="ARBA00022989"/>
    </source>
</evidence>
<dbReference type="PANTHER" id="PTHR33884">
    <property type="entry name" value="UPF0410 PROTEIN YMGE"/>
    <property type="match status" value="1"/>
</dbReference>
<dbReference type="PANTHER" id="PTHR33884:SF3">
    <property type="entry name" value="UPF0410 PROTEIN YMGE"/>
    <property type="match status" value="1"/>
</dbReference>
<protein>
    <submittedName>
        <fullName evidence="8">GlsB/YeaQ/YmgE family stress response membrane protein</fullName>
    </submittedName>
</protein>
<organism evidence="8 9">
    <name type="scientific">Dysgonomonas termitidis</name>
    <dbReference type="NCBI Taxonomy" id="1516126"/>
    <lineage>
        <taxon>Bacteria</taxon>
        <taxon>Pseudomonadati</taxon>
        <taxon>Bacteroidota</taxon>
        <taxon>Bacteroidia</taxon>
        <taxon>Bacteroidales</taxon>
        <taxon>Dysgonomonadaceae</taxon>
        <taxon>Dysgonomonas</taxon>
    </lineage>
</organism>
<keyword evidence="9" id="KW-1185">Reference proteome</keyword>
<keyword evidence="4 7" id="KW-0812">Transmembrane</keyword>
<comment type="subcellular location">
    <subcellularLocation>
        <location evidence="1">Cell membrane</location>
        <topology evidence="1">Multi-pass membrane protein</topology>
    </subcellularLocation>
</comment>
<feature type="transmembrane region" description="Helical" evidence="7">
    <location>
        <begin position="6"/>
        <end position="24"/>
    </location>
</feature>
<keyword evidence="3" id="KW-1003">Cell membrane</keyword>
<sequence>MEGLGILWTIIIGIAAGAIAGWIMKGRGFGLIVNLIVGLAGSFLGGWLYTLLGITTGGILGVLLMSVIGAVVLLWIISLFKKTGS</sequence>
<evidence type="ECO:0000256" key="3">
    <source>
        <dbReference type="ARBA" id="ARBA00022475"/>
    </source>
</evidence>
<dbReference type="RefSeq" id="WP_379995495.1">
    <property type="nucleotide sequence ID" value="NZ_JBHSGN010000063.1"/>
</dbReference>
<reference evidence="9" key="1">
    <citation type="journal article" date="2019" name="Int. J. Syst. Evol. Microbiol.">
        <title>The Global Catalogue of Microorganisms (GCM) 10K type strain sequencing project: providing services to taxonomists for standard genome sequencing and annotation.</title>
        <authorList>
            <consortium name="The Broad Institute Genomics Platform"/>
            <consortium name="The Broad Institute Genome Sequencing Center for Infectious Disease"/>
            <person name="Wu L."/>
            <person name="Ma J."/>
        </authorList>
    </citation>
    <scope>NUCLEOTIDE SEQUENCE [LARGE SCALE GENOMIC DNA]</scope>
    <source>
        <strain evidence="9">CCUG 66188</strain>
    </source>
</reference>
<proteinExistence type="inferred from homology"/>
<dbReference type="InterPro" id="IPR007341">
    <property type="entry name" value="Transgly_assoc"/>
</dbReference>